<accession>A0A2P8H7G4</accession>
<dbReference type="AlphaFoldDB" id="A0A2P8H7G4"/>
<sequence>MRLQDVNISETGELKLDIMELPKSCVIIFNEGRVKLTELPPHAETKIVTHQGKVTRVKWDEGENF</sequence>
<dbReference type="EMBL" id="PYAT01000001">
    <property type="protein sequence ID" value="PSL42149.1"/>
    <property type="molecule type" value="Genomic_DNA"/>
</dbReference>
<organism evidence="1 2">
    <name type="scientific">Planomicrobium soli</name>
    <dbReference type="NCBI Taxonomy" id="1176648"/>
    <lineage>
        <taxon>Bacteria</taxon>
        <taxon>Bacillati</taxon>
        <taxon>Bacillota</taxon>
        <taxon>Bacilli</taxon>
        <taxon>Bacillales</taxon>
        <taxon>Caryophanaceae</taxon>
        <taxon>Planomicrobium</taxon>
    </lineage>
</organism>
<comment type="caution">
    <text evidence="1">The sequence shown here is derived from an EMBL/GenBank/DDBJ whole genome shotgun (WGS) entry which is preliminary data.</text>
</comment>
<protein>
    <submittedName>
        <fullName evidence="1">Uncharacterized protein</fullName>
    </submittedName>
</protein>
<evidence type="ECO:0000313" key="2">
    <source>
        <dbReference type="Proteomes" id="UP000242682"/>
    </source>
</evidence>
<dbReference type="InterPro" id="IPR035530">
    <property type="entry name" value="PBSX_XtrA"/>
</dbReference>
<name>A0A2P8H7G4_9BACL</name>
<dbReference type="RefSeq" id="WP_106531936.1">
    <property type="nucleotide sequence ID" value="NZ_PYAT01000001.1"/>
</dbReference>
<gene>
    <name evidence="1" type="ORF">B0H99_101397</name>
</gene>
<dbReference type="OrthoDB" id="2738462at2"/>
<reference evidence="1 2" key="1">
    <citation type="submission" date="2018-03" db="EMBL/GenBank/DDBJ databases">
        <title>Genomic Encyclopedia of Type Strains, Phase III (KMG-III): the genomes of soil and plant-associated and newly described type strains.</title>
        <authorList>
            <person name="Whitman W."/>
        </authorList>
    </citation>
    <scope>NUCLEOTIDE SEQUENCE [LARGE SCALE GENOMIC DNA]</scope>
    <source>
        <strain evidence="1 2">CGMCC 1.12259</strain>
    </source>
</reference>
<dbReference type="Proteomes" id="UP000242682">
    <property type="component" value="Unassembled WGS sequence"/>
</dbReference>
<dbReference type="Pfam" id="PF17356">
    <property type="entry name" value="PBSX_XtrA"/>
    <property type="match status" value="1"/>
</dbReference>
<keyword evidence="2" id="KW-1185">Reference proteome</keyword>
<evidence type="ECO:0000313" key="1">
    <source>
        <dbReference type="EMBL" id="PSL42149.1"/>
    </source>
</evidence>
<proteinExistence type="predicted"/>